<dbReference type="PROSITE" id="PS00452">
    <property type="entry name" value="GUANYLATE_CYCLASE_1"/>
    <property type="match status" value="1"/>
</dbReference>
<evidence type="ECO:0000256" key="3">
    <source>
        <dbReference type="ARBA" id="ARBA00012202"/>
    </source>
</evidence>
<dbReference type="Pfam" id="PF01094">
    <property type="entry name" value="ANF_receptor"/>
    <property type="match status" value="1"/>
</dbReference>
<comment type="catalytic activity">
    <reaction evidence="1 15">
        <text>GTP = 3',5'-cyclic GMP + diphosphate</text>
        <dbReference type="Rhea" id="RHEA:13665"/>
        <dbReference type="ChEBI" id="CHEBI:33019"/>
        <dbReference type="ChEBI" id="CHEBI:37565"/>
        <dbReference type="ChEBI" id="CHEBI:57746"/>
        <dbReference type="EC" id="4.6.1.2"/>
    </reaction>
</comment>
<organism evidence="21 22">
    <name type="scientific">Cryptotermes secundus</name>
    <dbReference type="NCBI Taxonomy" id="105785"/>
    <lineage>
        <taxon>Eukaryota</taxon>
        <taxon>Metazoa</taxon>
        <taxon>Ecdysozoa</taxon>
        <taxon>Arthropoda</taxon>
        <taxon>Hexapoda</taxon>
        <taxon>Insecta</taxon>
        <taxon>Pterygota</taxon>
        <taxon>Neoptera</taxon>
        <taxon>Polyneoptera</taxon>
        <taxon>Dictyoptera</taxon>
        <taxon>Blattodea</taxon>
        <taxon>Blattoidea</taxon>
        <taxon>Termitoidae</taxon>
        <taxon>Kalotermitidae</taxon>
        <taxon>Cryptotermitinae</taxon>
        <taxon>Cryptotermes</taxon>
    </lineage>
</organism>
<evidence type="ECO:0000256" key="9">
    <source>
        <dbReference type="ARBA" id="ARBA00023136"/>
    </source>
</evidence>
<sequence length="1211" mass="136064">MSLEDQAVRNNMTVKHKRAVNDNINCCENDLPCCQTSYWYQVMQATRNITRIYVFLGNPKVLVEMMNTMHALQMFDNGEYMVITVDMETYSYREAFKYLWQPEQMEKVENCEQHQKGFLNRGRSLLVVVSSPPNEARYRDFTSKVAEYNKKEPFNFTMPSILQKDGFHKYVSIYAAYLYDAVMLYARALDMLLQKYDVVTEEILHKVASNGTLIIEMLKNHTYESITGSSIKMDHNGDSEGNFSVAALKPYRYVYSTKMYNFTCDYFIRPVAGFQQGENPEYKPDCFYKPDSDSDSDSDFDCHIDWPGGRKPDDEPSCGFEHERCQSDKQQTSVIAAATLGVFLFCAGVITLSIYRKWKIEQEIEGLLWKIDPQDLHGYCNNDIISSPSKLSLVSATSYESRCGGQVFATTGQYKGVMVRIKELKFSKKKDIARDVMKEMRVLRDIRHDNINSFIGACLEPMCVLIITDYCAKGSLYDIVENEDIKLDMMFMASLVHDLIKGMLYIHSSILGFHGNLKSSNCVVTSRWVLQITDFGLHDLRHSAESDSIGEHQYYRNLLWKAPELLRDPNNSPCGSQKADVYAFAIILYEIIGRRGPFGSTRYEPKEIVNRVRQIPSPGQEPFRPNLELLQDADVECPDYILSCMQDCWADNPDMRPDFAAIRSRLKKMKEGMHRNIMDQMMDMMEKYANNLEDLVSERTRLLIEEKQKTEDLLNRMLPAPVAEQLTKGIGVEPESFDLVTIYFSDIVGFTAMSAESTPLQVVNFLNDLYTLFDRIIKGYDVYKVETIGDAYMVVSGLPIRNGDRHAGEIASMSLDLLEGVRHHCIAHRPNEVLKLRIGIHTGPVVAGVVGLTMPRYCLFGDTVNTASRMESNGEPLKIHISPQCRDALDKIGGYVMEERGPIQMKGKGTVNTFWLVGATDKAIQKREVDLAELPPLFCRPRRSPKLNADSRQASICGGSRRQSSVPRGTGGTDAQDSTSSLHNSSPATRGGRLRVPASPPPPADTPTSVASRTTLDASAAESTSLEHLSPPRHHRVIREFRSLDPFPDGHLNPSSRLTLQIPKRSSHSLENCVGSSGGKFPASIDSRHLINNNHPNGDILPARGDVSAEDVRAPLLGNDINNFHIVQQEAFPDFKPAKRWHSLEEVPGSDSAVVVAGEGGKKAALARGSLRSWLADLFSGNGLRANDASLRKGIHGHGYGDLQSEKESIV</sequence>
<feature type="compositionally biased region" description="Polar residues" evidence="17">
    <location>
        <begin position="1013"/>
        <end position="1027"/>
    </location>
</feature>
<reference evidence="21 22" key="1">
    <citation type="submission" date="2017-12" db="EMBL/GenBank/DDBJ databases">
        <title>Hemimetabolous genomes reveal molecular basis of termite eusociality.</title>
        <authorList>
            <person name="Harrison M.C."/>
            <person name="Jongepier E."/>
            <person name="Robertson H.M."/>
            <person name="Arning N."/>
            <person name="Bitard-Feildel T."/>
            <person name="Chao H."/>
            <person name="Childers C.P."/>
            <person name="Dinh H."/>
            <person name="Doddapaneni H."/>
            <person name="Dugan S."/>
            <person name="Gowin J."/>
            <person name="Greiner C."/>
            <person name="Han Y."/>
            <person name="Hu H."/>
            <person name="Hughes D.S.T."/>
            <person name="Huylmans A.-K."/>
            <person name="Kemena C."/>
            <person name="Kremer L.P.M."/>
            <person name="Lee S.L."/>
            <person name="Lopez-Ezquerra A."/>
            <person name="Mallet L."/>
            <person name="Monroy-Kuhn J.M."/>
            <person name="Moser A."/>
            <person name="Murali S.C."/>
            <person name="Muzny D.M."/>
            <person name="Otani S."/>
            <person name="Piulachs M.-D."/>
            <person name="Poelchau M."/>
            <person name="Qu J."/>
            <person name="Schaub F."/>
            <person name="Wada-Katsumata A."/>
            <person name="Worley K.C."/>
            <person name="Xie Q."/>
            <person name="Ylla G."/>
            <person name="Poulsen M."/>
            <person name="Gibbs R.A."/>
            <person name="Schal C."/>
            <person name="Richards S."/>
            <person name="Belles X."/>
            <person name="Korb J."/>
            <person name="Bornberg-Bauer E."/>
        </authorList>
    </citation>
    <scope>NUCLEOTIDE SEQUENCE [LARGE SCALE GENOMIC DNA]</scope>
    <source>
        <tissue evidence="21">Whole body</tissue>
    </source>
</reference>
<evidence type="ECO:0000256" key="12">
    <source>
        <dbReference type="ARBA" id="ARBA00023239"/>
    </source>
</evidence>
<evidence type="ECO:0000256" key="17">
    <source>
        <dbReference type="SAM" id="MobiDB-lite"/>
    </source>
</evidence>
<keyword evidence="12 14" id="KW-0456">Lyase</keyword>
<keyword evidence="7 18" id="KW-1133">Transmembrane helix</keyword>
<dbReference type="EC" id="4.6.1.2" evidence="3 15"/>
<evidence type="ECO:0000256" key="14">
    <source>
        <dbReference type="RuleBase" id="RU000405"/>
    </source>
</evidence>
<dbReference type="PROSITE" id="PS50011">
    <property type="entry name" value="PROTEIN_KINASE_DOM"/>
    <property type="match status" value="1"/>
</dbReference>
<dbReference type="CDD" id="cd07302">
    <property type="entry name" value="CHD"/>
    <property type="match status" value="1"/>
</dbReference>
<dbReference type="Gene3D" id="6.10.250.780">
    <property type="match status" value="1"/>
</dbReference>
<dbReference type="InterPro" id="IPR001054">
    <property type="entry name" value="A/G_cyclase"/>
</dbReference>
<dbReference type="GO" id="GO:0005524">
    <property type="term" value="F:ATP binding"/>
    <property type="evidence" value="ECO:0007669"/>
    <property type="project" value="InterPro"/>
</dbReference>
<dbReference type="GO" id="GO:0007168">
    <property type="term" value="P:receptor guanylyl cyclase signaling pathway"/>
    <property type="evidence" value="ECO:0007669"/>
    <property type="project" value="TreeGrafter"/>
</dbReference>
<keyword evidence="22" id="KW-1185">Reference proteome</keyword>
<dbReference type="SUPFAM" id="SSF55073">
    <property type="entry name" value="Nucleotide cyclase"/>
    <property type="match status" value="1"/>
</dbReference>
<feature type="domain" description="Protein kinase" evidence="19">
    <location>
        <begin position="393"/>
        <end position="677"/>
    </location>
</feature>
<keyword evidence="13 15" id="KW-0141">cGMP biosynthesis</keyword>
<evidence type="ECO:0000256" key="4">
    <source>
        <dbReference type="ARBA" id="ARBA00022692"/>
    </source>
</evidence>
<dbReference type="GO" id="GO:0004672">
    <property type="term" value="F:protein kinase activity"/>
    <property type="evidence" value="ECO:0007669"/>
    <property type="project" value="InterPro"/>
</dbReference>
<accession>A0A2J7Q239</accession>
<feature type="coiled-coil region" evidence="16">
    <location>
        <begin position="678"/>
        <end position="705"/>
    </location>
</feature>
<evidence type="ECO:0000256" key="10">
    <source>
        <dbReference type="ARBA" id="ARBA00023170"/>
    </source>
</evidence>
<keyword evidence="9 18" id="KW-0472">Membrane</keyword>
<dbReference type="Pfam" id="PF07714">
    <property type="entry name" value="PK_Tyr_Ser-Thr"/>
    <property type="match status" value="1"/>
</dbReference>
<comment type="similarity">
    <text evidence="14">Belongs to the adenylyl cyclase class-4/guanylyl cyclase family.</text>
</comment>
<evidence type="ECO:0000256" key="6">
    <source>
        <dbReference type="ARBA" id="ARBA00022741"/>
    </source>
</evidence>
<dbReference type="InterPro" id="IPR011009">
    <property type="entry name" value="Kinase-like_dom_sf"/>
</dbReference>
<evidence type="ECO:0000256" key="13">
    <source>
        <dbReference type="ARBA" id="ARBA00023293"/>
    </source>
</evidence>
<evidence type="ECO:0000256" key="11">
    <source>
        <dbReference type="ARBA" id="ARBA00023180"/>
    </source>
</evidence>
<evidence type="ECO:0000256" key="15">
    <source>
        <dbReference type="RuleBase" id="RU003431"/>
    </source>
</evidence>
<dbReference type="Gene3D" id="3.40.50.2300">
    <property type="match status" value="1"/>
</dbReference>
<dbReference type="InterPro" id="IPR029787">
    <property type="entry name" value="Nucleotide_cyclase"/>
</dbReference>
<dbReference type="GO" id="GO:0004016">
    <property type="term" value="F:adenylate cyclase activity"/>
    <property type="evidence" value="ECO:0007669"/>
    <property type="project" value="TreeGrafter"/>
</dbReference>
<dbReference type="SUPFAM" id="SSF53822">
    <property type="entry name" value="Periplasmic binding protein-like I"/>
    <property type="match status" value="1"/>
</dbReference>
<name>A0A2J7Q239_9NEOP</name>
<comment type="caution">
    <text evidence="21">The sequence shown here is derived from an EMBL/GenBank/DDBJ whole genome shotgun (WGS) entry which is preliminary data.</text>
</comment>
<protein>
    <recommendedName>
        <fullName evidence="3 15">Guanylate cyclase</fullName>
        <ecNumber evidence="3 15">4.6.1.2</ecNumber>
    </recommendedName>
</protein>
<dbReference type="GO" id="GO:0005525">
    <property type="term" value="F:GTP binding"/>
    <property type="evidence" value="ECO:0007669"/>
    <property type="project" value="UniProtKB-KW"/>
</dbReference>
<evidence type="ECO:0000259" key="19">
    <source>
        <dbReference type="PROSITE" id="PS50011"/>
    </source>
</evidence>
<dbReference type="InterPro" id="IPR018297">
    <property type="entry name" value="A/G_cyclase_CS"/>
</dbReference>
<dbReference type="InterPro" id="IPR028082">
    <property type="entry name" value="Peripla_BP_I"/>
</dbReference>
<dbReference type="GO" id="GO:0004383">
    <property type="term" value="F:guanylate cyclase activity"/>
    <property type="evidence" value="ECO:0007669"/>
    <property type="project" value="UniProtKB-EC"/>
</dbReference>
<feature type="region of interest" description="Disordered" evidence="17">
    <location>
        <begin position="940"/>
        <end position="1032"/>
    </location>
</feature>
<keyword evidence="10 21" id="KW-0675">Receptor</keyword>
<dbReference type="Proteomes" id="UP000235965">
    <property type="component" value="Unassembled WGS sequence"/>
</dbReference>
<feature type="domain" description="Guanylate cyclase" evidence="20">
    <location>
        <begin position="741"/>
        <end position="871"/>
    </location>
</feature>
<dbReference type="InterPro" id="IPR050401">
    <property type="entry name" value="Cyclic_nucleotide_synthase"/>
</dbReference>
<dbReference type="AlphaFoldDB" id="A0A2J7Q239"/>
<evidence type="ECO:0000256" key="2">
    <source>
        <dbReference type="ARBA" id="ARBA00004479"/>
    </source>
</evidence>
<gene>
    <name evidence="21" type="ORF">B7P43_G07106</name>
</gene>
<dbReference type="InterPro" id="IPR000719">
    <property type="entry name" value="Prot_kinase_dom"/>
</dbReference>
<dbReference type="FunFam" id="1.10.510.10:FF:000545">
    <property type="entry name" value="Guanylate cyclase"/>
    <property type="match status" value="1"/>
</dbReference>
<dbReference type="GO" id="GO:0035556">
    <property type="term" value="P:intracellular signal transduction"/>
    <property type="evidence" value="ECO:0007669"/>
    <property type="project" value="InterPro"/>
</dbReference>
<dbReference type="InterPro" id="IPR001828">
    <property type="entry name" value="ANF_lig-bd_rcpt"/>
</dbReference>
<dbReference type="EMBL" id="NEVH01019373">
    <property type="protein sequence ID" value="PNF22646.1"/>
    <property type="molecule type" value="Genomic_DNA"/>
</dbReference>
<keyword evidence="16" id="KW-0175">Coiled coil</keyword>
<dbReference type="GO" id="GO:0001653">
    <property type="term" value="F:peptide receptor activity"/>
    <property type="evidence" value="ECO:0007669"/>
    <property type="project" value="TreeGrafter"/>
</dbReference>
<evidence type="ECO:0000313" key="22">
    <source>
        <dbReference type="Proteomes" id="UP000235965"/>
    </source>
</evidence>
<feature type="compositionally biased region" description="Polar residues" evidence="17">
    <location>
        <begin position="961"/>
        <end position="988"/>
    </location>
</feature>
<dbReference type="InParanoid" id="A0A2J7Q239"/>
<dbReference type="PANTHER" id="PTHR11920:SF474">
    <property type="entry name" value="RECEPTOR-TYPE GUANYLATE CYCLASE GYC76C"/>
    <property type="match status" value="1"/>
</dbReference>
<dbReference type="FunCoup" id="A0A2J7Q239">
    <property type="interactions" value="132"/>
</dbReference>
<dbReference type="GO" id="GO:0005886">
    <property type="term" value="C:plasma membrane"/>
    <property type="evidence" value="ECO:0007669"/>
    <property type="project" value="TreeGrafter"/>
</dbReference>
<dbReference type="STRING" id="105785.A0A2J7Q239"/>
<evidence type="ECO:0000313" key="21">
    <source>
        <dbReference type="EMBL" id="PNF22646.1"/>
    </source>
</evidence>
<evidence type="ECO:0000259" key="20">
    <source>
        <dbReference type="PROSITE" id="PS50125"/>
    </source>
</evidence>
<dbReference type="Pfam" id="PF00211">
    <property type="entry name" value="Guanylate_cyc"/>
    <property type="match status" value="1"/>
</dbReference>
<proteinExistence type="inferred from homology"/>
<evidence type="ECO:0000256" key="5">
    <source>
        <dbReference type="ARBA" id="ARBA00022729"/>
    </source>
</evidence>
<keyword evidence="6" id="KW-0547">Nucleotide-binding</keyword>
<dbReference type="InterPro" id="IPR001245">
    <property type="entry name" value="Ser-Thr/Tyr_kinase_cat_dom"/>
</dbReference>
<dbReference type="SMART" id="SM00044">
    <property type="entry name" value="CYCc"/>
    <property type="match status" value="1"/>
</dbReference>
<dbReference type="Gene3D" id="3.30.70.1230">
    <property type="entry name" value="Nucleotide cyclase"/>
    <property type="match status" value="1"/>
</dbReference>
<dbReference type="CDD" id="cd14042">
    <property type="entry name" value="PK_GC-A_B"/>
    <property type="match status" value="1"/>
</dbReference>
<feature type="transmembrane region" description="Helical" evidence="18">
    <location>
        <begin position="334"/>
        <end position="355"/>
    </location>
</feature>
<dbReference type="OrthoDB" id="5984008at2759"/>
<dbReference type="Gene3D" id="1.10.510.10">
    <property type="entry name" value="Transferase(Phosphotransferase) domain 1"/>
    <property type="match status" value="1"/>
</dbReference>
<dbReference type="PROSITE" id="PS50125">
    <property type="entry name" value="GUANYLATE_CYCLASE_2"/>
    <property type="match status" value="1"/>
</dbReference>
<dbReference type="FunFam" id="3.30.70.1230:FF:000019">
    <property type="entry name" value="Guanylate cyclase"/>
    <property type="match status" value="1"/>
</dbReference>
<dbReference type="SUPFAM" id="SSF56112">
    <property type="entry name" value="Protein kinase-like (PK-like)"/>
    <property type="match status" value="1"/>
</dbReference>
<keyword evidence="11" id="KW-0325">Glycoprotein</keyword>
<keyword evidence="5" id="KW-0732">Signal</keyword>
<keyword evidence="4 18" id="KW-0812">Transmembrane</keyword>
<evidence type="ECO:0000256" key="18">
    <source>
        <dbReference type="SAM" id="Phobius"/>
    </source>
</evidence>
<comment type="subcellular location">
    <subcellularLocation>
        <location evidence="2">Membrane</location>
        <topology evidence="2">Single-pass type I membrane protein</topology>
    </subcellularLocation>
</comment>
<evidence type="ECO:0000256" key="1">
    <source>
        <dbReference type="ARBA" id="ARBA00001436"/>
    </source>
</evidence>
<keyword evidence="8" id="KW-0342">GTP-binding</keyword>
<evidence type="ECO:0000256" key="7">
    <source>
        <dbReference type="ARBA" id="ARBA00022989"/>
    </source>
</evidence>
<dbReference type="PANTHER" id="PTHR11920">
    <property type="entry name" value="GUANYLYL CYCLASE"/>
    <property type="match status" value="1"/>
</dbReference>
<evidence type="ECO:0000256" key="16">
    <source>
        <dbReference type="SAM" id="Coils"/>
    </source>
</evidence>
<evidence type="ECO:0000256" key="8">
    <source>
        <dbReference type="ARBA" id="ARBA00023134"/>
    </source>
</evidence>